<feature type="compositionally biased region" description="Polar residues" evidence="5">
    <location>
        <begin position="1"/>
        <end position="11"/>
    </location>
</feature>
<protein>
    <recommendedName>
        <fullName evidence="4">Kinesin-like protein</fullName>
    </recommendedName>
</protein>
<dbReference type="GO" id="GO:0005871">
    <property type="term" value="C:kinesin complex"/>
    <property type="evidence" value="ECO:0007669"/>
    <property type="project" value="TreeGrafter"/>
</dbReference>
<dbReference type="InterPro" id="IPR036961">
    <property type="entry name" value="Kinesin_motor_dom_sf"/>
</dbReference>
<dbReference type="Proteomes" id="UP000051952">
    <property type="component" value="Unassembled WGS sequence"/>
</dbReference>
<keyword evidence="8" id="KW-1185">Reference proteome</keyword>
<evidence type="ECO:0000313" key="8">
    <source>
        <dbReference type="Proteomes" id="UP000051952"/>
    </source>
</evidence>
<dbReference type="PROSITE" id="PS50067">
    <property type="entry name" value="KINESIN_MOTOR_2"/>
    <property type="match status" value="1"/>
</dbReference>
<feature type="compositionally biased region" description="Polar residues" evidence="5">
    <location>
        <begin position="48"/>
        <end position="57"/>
    </location>
</feature>
<dbReference type="GO" id="GO:0005524">
    <property type="term" value="F:ATP binding"/>
    <property type="evidence" value="ECO:0007669"/>
    <property type="project" value="UniProtKB-UniRule"/>
</dbReference>
<keyword evidence="3 4" id="KW-0505">Motor protein</keyword>
<dbReference type="GO" id="GO:0007018">
    <property type="term" value="P:microtubule-based movement"/>
    <property type="evidence" value="ECO:0007669"/>
    <property type="project" value="InterPro"/>
</dbReference>
<dbReference type="FunFam" id="3.40.850.10:FF:000134">
    <property type="entry name" value="Kinesin-like protein"/>
    <property type="match status" value="1"/>
</dbReference>
<dbReference type="OrthoDB" id="3176171at2759"/>
<feature type="region of interest" description="Disordered" evidence="5">
    <location>
        <begin position="1"/>
        <end position="76"/>
    </location>
</feature>
<dbReference type="InterPro" id="IPR001752">
    <property type="entry name" value="Kinesin_motor_dom"/>
</dbReference>
<gene>
    <name evidence="7" type="ORF">BSAL_61880</name>
</gene>
<dbReference type="Pfam" id="PF00225">
    <property type="entry name" value="Kinesin"/>
    <property type="match status" value="1"/>
</dbReference>
<evidence type="ECO:0000313" key="7">
    <source>
        <dbReference type="EMBL" id="CUF36996.1"/>
    </source>
</evidence>
<proteinExistence type="inferred from homology"/>
<dbReference type="InterPro" id="IPR027640">
    <property type="entry name" value="Kinesin-like_fam"/>
</dbReference>
<feature type="domain" description="Kinesin motor" evidence="6">
    <location>
        <begin position="99"/>
        <end position="504"/>
    </location>
</feature>
<feature type="binding site" evidence="3">
    <location>
        <begin position="205"/>
        <end position="212"/>
    </location>
    <ligand>
        <name>ATP</name>
        <dbReference type="ChEBI" id="CHEBI:30616"/>
    </ligand>
</feature>
<name>A0A0S4IR67_BODSA</name>
<dbReference type="OMA" id="ALHETHQ"/>
<keyword evidence="2 3" id="KW-0067">ATP-binding</keyword>
<dbReference type="SUPFAM" id="SSF52540">
    <property type="entry name" value="P-loop containing nucleoside triphosphate hydrolases"/>
    <property type="match status" value="1"/>
</dbReference>
<dbReference type="GO" id="GO:0008017">
    <property type="term" value="F:microtubule binding"/>
    <property type="evidence" value="ECO:0007669"/>
    <property type="project" value="InterPro"/>
</dbReference>
<evidence type="ECO:0000256" key="1">
    <source>
        <dbReference type="ARBA" id="ARBA00022741"/>
    </source>
</evidence>
<dbReference type="GO" id="GO:0005874">
    <property type="term" value="C:microtubule"/>
    <property type="evidence" value="ECO:0007669"/>
    <property type="project" value="UniProtKB-KW"/>
</dbReference>
<organism evidence="7 8">
    <name type="scientific">Bodo saltans</name>
    <name type="common">Flagellated protozoan</name>
    <dbReference type="NCBI Taxonomy" id="75058"/>
    <lineage>
        <taxon>Eukaryota</taxon>
        <taxon>Discoba</taxon>
        <taxon>Euglenozoa</taxon>
        <taxon>Kinetoplastea</taxon>
        <taxon>Metakinetoplastina</taxon>
        <taxon>Eubodonida</taxon>
        <taxon>Bodonidae</taxon>
        <taxon>Bodo</taxon>
    </lineage>
</organism>
<dbReference type="PANTHER" id="PTHR24115:SF601">
    <property type="entry name" value="KINESIN-LIKE PROTEIN"/>
    <property type="match status" value="1"/>
</dbReference>
<feature type="region of interest" description="Disordered" evidence="5">
    <location>
        <begin position="764"/>
        <end position="783"/>
    </location>
</feature>
<evidence type="ECO:0000256" key="4">
    <source>
        <dbReference type="RuleBase" id="RU000394"/>
    </source>
</evidence>
<comment type="similarity">
    <text evidence="3 4">Belongs to the TRAFAC class myosin-kinesin ATPase superfamily. Kinesin family.</text>
</comment>
<accession>A0A0S4IR67</accession>
<keyword evidence="1 3" id="KW-0547">Nucleotide-binding</keyword>
<dbReference type="VEuPathDB" id="TriTrypDB:BSAL_61880"/>
<dbReference type="AlphaFoldDB" id="A0A0S4IR67"/>
<dbReference type="EMBL" id="CYKH01000308">
    <property type="protein sequence ID" value="CUF36996.1"/>
    <property type="molecule type" value="Genomic_DNA"/>
</dbReference>
<dbReference type="InterPro" id="IPR019821">
    <property type="entry name" value="Kinesin_motor_CS"/>
</dbReference>
<dbReference type="PROSITE" id="PS00411">
    <property type="entry name" value="KINESIN_MOTOR_1"/>
    <property type="match status" value="1"/>
</dbReference>
<keyword evidence="4" id="KW-0493">Microtubule</keyword>
<reference evidence="8" key="1">
    <citation type="submission" date="2015-09" db="EMBL/GenBank/DDBJ databases">
        <authorList>
            <consortium name="Pathogen Informatics"/>
        </authorList>
    </citation>
    <scope>NUCLEOTIDE SEQUENCE [LARGE SCALE GENOMIC DNA]</scope>
    <source>
        <strain evidence="8">Lake Konstanz</strain>
    </source>
</reference>
<dbReference type="GO" id="GO:0003777">
    <property type="term" value="F:microtubule motor activity"/>
    <property type="evidence" value="ECO:0007669"/>
    <property type="project" value="InterPro"/>
</dbReference>
<dbReference type="SMART" id="SM00129">
    <property type="entry name" value="KISc"/>
    <property type="match status" value="1"/>
</dbReference>
<evidence type="ECO:0000256" key="2">
    <source>
        <dbReference type="ARBA" id="ARBA00022840"/>
    </source>
</evidence>
<sequence>MMKPKSATSTPLAGDNVRRGRATTVTSNSYVAAERRHSMSPAPLSNGKARSNSTFASGTFHGPSSPAFGSPTLSSQDSERLLTADETAVLQRRSTEITRFRVFSRVRPFIEEELWEMKDGILRSVVEMSGKKTILLDPKEEWAPKSEFEFDASLWSIPPTQKLQVTFQDALHETHQTQQDVYNLVAKSAVPSAFDGFNSCILTYGQTGSGKTYTMMGKYNPTAVCGGDGEEGIIPRVCNDIFQLLEERRTAEKSKPESERITYRIEVNFVEIYLERVRDLLDPTLRNSKDARMNEAKIRQDPACGPYVEGVTRYQVENWRHCCQLLERGSTHRTTCATLVHQQSSRSHAIFQITVMMEETIPAKDRYSLPSTRTRAGRINLVDLAGSERGGMTDYVKESAAINSSLLALRRVIDNLVERQNIQMEQARQQIVQNSNSGTMMSNAFNADRVLPQVPFRDSVLTWLLSDSIGGNARTTMVATLSPLAKNFGDTLATLQWSSKARNLVTLVRMNDVQTVVSDGMSSKANELNHAVVLQRQNVDSLRDALQQKKDYVESLDKDTKIAMKKTINEQTQIEEIRRVAAAVVFQRARQSVVLQRRLDTLAQQIASVEKRISLEQLSLEERTAYLEDTRRTKEENEILLLEAMSNEADAKQQVLKIEQTQDEFEKKLMQLHEQADMISGQRGEAEAACQRQIVELEQQIQQLRNETLTMRNDTQKAEAQILLMEEARKKVKDPNWVVNAENSKREVADLKLKVEEMKRKKLEASAKRDFLQGQHNKAYKKK</sequence>
<dbReference type="InterPro" id="IPR027417">
    <property type="entry name" value="P-loop_NTPase"/>
</dbReference>
<dbReference type="GO" id="GO:0016887">
    <property type="term" value="F:ATP hydrolysis activity"/>
    <property type="evidence" value="ECO:0007669"/>
    <property type="project" value="TreeGrafter"/>
</dbReference>
<evidence type="ECO:0000259" key="6">
    <source>
        <dbReference type="PROSITE" id="PS50067"/>
    </source>
</evidence>
<evidence type="ECO:0000256" key="5">
    <source>
        <dbReference type="SAM" id="MobiDB-lite"/>
    </source>
</evidence>
<evidence type="ECO:0000256" key="3">
    <source>
        <dbReference type="PROSITE-ProRule" id="PRU00283"/>
    </source>
</evidence>
<dbReference type="Gene3D" id="3.40.850.10">
    <property type="entry name" value="Kinesin motor domain"/>
    <property type="match status" value="1"/>
</dbReference>
<dbReference type="PANTHER" id="PTHR24115">
    <property type="entry name" value="KINESIN-RELATED"/>
    <property type="match status" value="1"/>
</dbReference>
<dbReference type="PRINTS" id="PR00380">
    <property type="entry name" value="KINESINHEAVY"/>
</dbReference>